<gene>
    <name evidence="5" type="ORF">Psi02_08770</name>
</gene>
<dbReference type="PROSITE" id="PS51118">
    <property type="entry name" value="HTH_HXLR"/>
    <property type="match status" value="1"/>
</dbReference>
<dbReference type="GO" id="GO:0003677">
    <property type="term" value="F:DNA binding"/>
    <property type="evidence" value="ECO:0007669"/>
    <property type="project" value="UniProtKB-KW"/>
</dbReference>
<name>A0A8J3UFR0_9ACTN</name>
<keyword evidence="3" id="KW-0804">Transcription</keyword>
<keyword evidence="6" id="KW-1185">Reference proteome</keyword>
<dbReference type="InterPro" id="IPR036390">
    <property type="entry name" value="WH_DNA-bd_sf"/>
</dbReference>
<dbReference type="Proteomes" id="UP000644610">
    <property type="component" value="Unassembled WGS sequence"/>
</dbReference>
<dbReference type="SUPFAM" id="SSF46785">
    <property type="entry name" value="Winged helix' DNA-binding domain"/>
    <property type="match status" value="1"/>
</dbReference>
<dbReference type="Pfam" id="PF01638">
    <property type="entry name" value="HxlR"/>
    <property type="match status" value="1"/>
</dbReference>
<feature type="domain" description="HTH hxlR-type" evidence="4">
    <location>
        <begin position="9"/>
        <end position="109"/>
    </location>
</feature>
<evidence type="ECO:0000256" key="1">
    <source>
        <dbReference type="ARBA" id="ARBA00023015"/>
    </source>
</evidence>
<evidence type="ECO:0000313" key="5">
    <source>
        <dbReference type="EMBL" id="GII44453.1"/>
    </source>
</evidence>
<reference evidence="5" key="1">
    <citation type="submission" date="2021-01" db="EMBL/GenBank/DDBJ databases">
        <title>Whole genome shotgun sequence of Planotetraspora silvatica NBRC 100141.</title>
        <authorList>
            <person name="Komaki H."/>
            <person name="Tamura T."/>
        </authorList>
    </citation>
    <scope>NUCLEOTIDE SEQUENCE</scope>
    <source>
        <strain evidence="5">NBRC 100141</strain>
    </source>
</reference>
<dbReference type="AlphaFoldDB" id="A0A8J3UFR0"/>
<comment type="caution">
    <text evidence="5">The sequence shown here is derived from an EMBL/GenBank/DDBJ whole genome shotgun (WGS) entry which is preliminary data.</text>
</comment>
<dbReference type="EMBL" id="BOOQ01000003">
    <property type="protein sequence ID" value="GII44453.1"/>
    <property type="molecule type" value="Genomic_DNA"/>
</dbReference>
<dbReference type="PANTHER" id="PTHR33204">
    <property type="entry name" value="TRANSCRIPTIONAL REGULATOR, MARR FAMILY"/>
    <property type="match status" value="1"/>
</dbReference>
<sequence length="173" mass="19027">MTKAHRSGCPINLSLEVFGDKWSLLILRDMIFGGRRHFREILNGSQEGIASNILANRLKRLVDLGMLTKRDNPAHKQKAIYSLTEPSIELVPIMAALGTWGSRWLPVTEELSIRARVLGEGGPELWDRFMAELREEHLGIPTGPAPDGRTVRQFLQEAYLAVVAGGGAGSSAL</sequence>
<evidence type="ECO:0000256" key="2">
    <source>
        <dbReference type="ARBA" id="ARBA00023125"/>
    </source>
</evidence>
<accession>A0A8J3UFR0</accession>
<protein>
    <submittedName>
        <fullName evidence="5">Transcriptional regulator</fullName>
    </submittedName>
</protein>
<dbReference type="RefSeq" id="WP_203972033.1">
    <property type="nucleotide sequence ID" value="NZ_BAAAKY010000004.1"/>
</dbReference>
<organism evidence="5 6">
    <name type="scientific">Planotetraspora silvatica</name>
    <dbReference type="NCBI Taxonomy" id="234614"/>
    <lineage>
        <taxon>Bacteria</taxon>
        <taxon>Bacillati</taxon>
        <taxon>Actinomycetota</taxon>
        <taxon>Actinomycetes</taxon>
        <taxon>Streptosporangiales</taxon>
        <taxon>Streptosporangiaceae</taxon>
        <taxon>Planotetraspora</taxon>
    </lineage>
</organism>
<dbReference type="Gene3D" id="1.10.10.10">
    <property type="entry name" value="Winged helix-like DNA-binding domain superfamily/Winged helix DNA-binding domain"/>
    <property type="match status" value="1"/>
</dbReference>
<dbReference type="PANTHER" id="PTHR33204:SF37">
    <property type="entry name" value="HTH-TYPE TRANSCRIPTIONAL REGULATOR YODB"/>
    <property type="match status" value="1"/>
</dbReference>
<evidence type="ECO:0000256" key="3">
    <source>
        <dbReference type="ARBA" id="ARBA00023163"/>
    </source>
</evidence>
<dbReference type="InterPro" id="IPR036388">
    <property type="entry name" value="WH-like_DNA-bd_sf"/>
</dbReference>
<evidence type="ECO:0000313" key="6">
    <source>
        <dbReference type="Proteomes" id="UP000644610"/>
    </source>
</evidence>
<evidence type="ECO:0000259" key="4">
    <source>
        <dbReference type="PROSITE" id="PS51118"/>
    </source>
</evidence>
<keyword evidence="1" id="KW-0805">Transcription regulation</keyword>
<keyword evidence="2" id="KW-0238">DNA-binding</keyword>
<proteinExistence type="predicted"/>
<dbReference type="InterPro" id="IPR002577">
    <property type="entry name" value="HTH_HxlR"/>
</dbReference>